<evidence type="ECO:0000313" key="7">
    <source>
        <dbReference type="EMBL" id="CUS12313.1"/>
    </source>
</evidence>
<dbReference type="InterPro" id="IPR045863">
    <property type="entry name" value="CorA_TM1_TM2"/>
</dbReference>
<reference evidence="7" key="1">
    <citation type="submission" date="2015-10" db="EMBL/GenBank/DDBJ databases">
        <authorList>
            <person name="Regsiter A."/>
            <person name="william w."/>
        </authorList>
    </citation>
    <scope>NUCLEOTIDE SEQUENCE</scope>
    <source>
        <strain evidence="7">Montdore</strain>
    </source>
</reference>
<feature type="transmembrane region" description="Helical" evidence="6">
    <location>
        <begin position="293"/>
        <end position="311"/>
    </location>
</feature>
<dbReference type="InterPro" id="IPR002110">
    <property type="entry name" value="Ankyrin_rpt"/>
</dbReference>
<dbReference type="SMART" id="SM00248">
    <property type="entry name" value="ANK"/>
    <property type="match status" value="14"/>
</dbReference>
<dbReference type="Pfam" id="PF12796">
    <property type="entry name" value="Ank_2"/>
    <property type="match status" value="5"/>
</dbReference>
<feature type="repeat" description="ANK" evidence="5">
    <location>
        <begin position="843"/>
        <end position="875"/>
    </location>
</feature>
<dbReference type="InterPro" id="IPR002523">
    <property type="entry name" value="MgTranspt_CorA/ZnTranspt_ZntB"/>
</dbReference>
<dbReference type="PANTHER" id="PTHR24133:SF40">
    <property type="entry name" value="ANKYRIN REPEAT DOMAIN 44"/>
    <property type="match status" value="1"/>
</dbReference>
<dbReference type="Proteomes" id="UP001412239">
    <property type="component" value="Unassembled WGS sequence"/>
</dbReference>
<accession>A0A292Q0P1</accession>
<dbReference type="PANTHER" id="PTHR24133">
    <property type="entry name" value="ANKYRIN DOMAIN-CONTAINING"/>
    <property type="match status" value="1"/>
</dbReference>
<feature type="repeat" description="ANK" evidence="5">
    <location>
        <begin position="576"/>
        <end position="608"/>
    </location>
</feature>
<dbReference type="GO" id="GO:0016020">
    <property type="term" value="C:membrane"/>
    <property type="evidence" value="ECO:0007669"/>
    <property type="project" value="UniProtKB-SubCell"/>
</dbReference>
<protein>
    <submittedName>
        <fullName evidence="7">Uncharacterized protein</fullName>
    </submittedName>
</protein>
<evidence type="ECO:0000256" key="5">
    <source>
        <dbReference type="PROSITE-ProRule" id="PRU00023"/>
    </source>
</evidence>
<evidence type="ECO:0000256" key="3">
    <source>
        <dbReference type="ARBA" id="ARBA00022989"/>
    </source>
</evidence>
<keyword evidence="2 6" id="KW-0812">Transmembrane</keyword>
<dbReference type="PROSITE" id="PS50297">
    <property type="entry name" value="ANK_REP_REGION"/>
    <property type="match status" value="7"/>
</dbReference>
<dbReference type="EMBL" id="LN890996">
    <property type="protein sequence ID" value="CUS12313.1"/>
    <property type="molecule type" value="Genomic_DNA"/>
</dbReference>
<dbReference type="AlphaFoldDB" id="A0A292Q0P1"/>
<feature type="repeat" description="ANK" evidence="5">
    <location>
        <begin position="448"/>
        <end position="480"/>
    </location>
</feature>
<keyword evidence="8" id="KW-1185">Reference proteome</keyword>
<dbReference type="PROSITE" id="PS50088">
    <property type="entry name" value="ANK_REPEAT"/>
    <property type="match status" value="7"/>
</dbReference>
<keyword evidence="5" id="KW-0040">ANK repeat</keyword>
<dbReference type="Pfam" id="PF01544">
    <property type="entry name" value="CorA"/>
    <property type="match status" value="1"/>
</dbReference>
<keyword evidence="3 6" id="KW-1133">Transmembrane helix</keyword>
<feature type="repeat" description="ANK" evidence="5">
    <location>
        <begin position="543"/>
        <end position="575"/>
    </location>
</feature>
<dbReference type="InterPro" id="IPR036770">
    <property type="entry name" value="Ankyrin_rpt-contain_sf"/>
</dbReference>
<evidence type="ECO:0000256" key="1">
    <source>
        <dbReference type="ARBA" id="ARBA00004141"/>
    </source>
</evidence>
<comment type="subcellular location">
    <subcellularLocation>
        <location evidence="1">Membrane</location>
        <topology evidence="1">Multi-pass membrane protein</topology>
    </subcellularLocation>
</comment>
<feature type="transmembrane region" description="Helical" evidence="6">
    <location>
        <begin position="323"/>
        <end position="344"/>
    </location>
</feature>
<proteinExistence type="predicted"/>
<name>A0A292Q0P1_9PEZI</name>
<feature type="repeat" description="ANK" evidence="5">
    <location>
        <begin position="810"/>
        <end position="842"/>
    </location>
</feature>
<gene>
    <name evidence="7" type="ORF">GSTUAT00003639001</name>
</gene>
<evidence type="ECO:0000256" key="2">
    <source>
        <dbReference type="ARBA" id="ARBA00022692"/>
    </source>
</evidence>
<dbReference type="SUPFAM" id="SSF144083">
    <property type="entry name" value="Magnesium transport protein CorA, transmembrane region"/>
    <property type="match status" value="1"/>
</dbReference>
<feature type="repeat" description="ANK" evidence="5">
    <location>
        <begin position="609"/>
        <end position="641"/>
    </location>
</feature>
<dbReference type="Gene3D" id="1.20.58.340">
    <property type="entry name" value="Magnesium transport protein CorA, transmembrane region"/>
    <property type="match status" value="1"/>
</dbReference>
<evidence type="ECO:0000313" key="8">
    <source>
        <dbReference type="Proteomes" id="UP001412239"/>
    </source>
</evidence>
<dbReference type="SUPFAM" id="SSF48403">
    <property type="entry name" value="Ankyrin repeat"/>
    <property type="match status" value="2"/>
</dbReference>
<dbReference type="PRINTS" id="PR01415">
    <property type="entry name" value="ANKYRIN"/>
</dbReference>
<feature type="repeat" description="ANK" evidence="5">
    <location>
        <begin position="642"/>
        <end position="664"/>
    </location>
</feature>
<dbReference type="InterPro" id="IPR052391">
    <property type="entry name" value="E3_Ligase-Neurotoxin"/>
</dbReference>
<sequence>MVVEVKPFTPSLAVYDVGGAHRLFDTGALLSLYLQNTPYPEVGPHGQHLFTFSVPIFQRAGRDEPSEWHGGIKEVREDGNLFMIPNVYQQPHAYDNQRGRPEEFMLSSAHAQVFLYPFGNWQHRTSRIEALICRDGVASGQLHSVPANYVLDLLTAACAGWEDLIECSRKFLSQMKHEILGESTVNDRQIIRRLARNAQQWERLRSLHRDHLQGLSGLETLSTEARWFAGSDDEGGVATYSNILEAVKSLEDIGGRIEHLVQETNSLIQTTSNLITIEGGYRSRDQGESIRRITWITFIFLPLLFVASLFGMNVDVLEDNPSWLYFVYLSIPMILAILLATAILKHSKRQVKWILDTYGLRKKAAEAPKPELLSVKIDRDDGCQSPNLIWAAKTGQEALVRLLLDTNVEIDAKQDGLTALHWATRYAHGRVADMIASRAKCVNTIDELGCTPLHWVARNGLADLAPVLLEKGADHNVLDNEGMSPLEWAILNGNLNIYTIISELDEDDGPVKTELHSAIGMGSLHEVLRLLSLGVSLEVKDDEGRTPLHLAIDLKSRPIVEALLQRGADIEAADLDGHTALHLAVMNGDVDLVRVLTSFMANVEAKGTRMRRPMHLAAQNGSESIVDALIQRGAMPHPADSEGNLPLHLAAGHGHHKVVKQLIDIAPSGSLSSVINTRNSFQHTPLHLAANQNIETVAELLKAGANVDTASGPENATPSMLAARSGKGDILEMLLHHMPAPTDALLSDLLRIGFEHSHAGVVSALQNRGVRIGQTALDSGTTWQTFKSGNLELSKIFLANGFDVNTIGPLGMTALHFAAGSGSLSMVHQLLNHGADISIADEWGWTPLHAASSAGHDKVVALLLMHGADKDAKDVYKWLPVHLAAASMHDAVVRVLTNGLMESRDVRDYPKEEKVVTAPPAPEVRESEGFVISELMSGM</sequence>
<evidence type="ECO:0000256" key="6">
    <source>
        <dbReference type="SAM" id="Phobius"/>
    </source>
</evidence>
<dbReference type="GO" id="GO:0046873">
    <property type="term" value="F:metal ion transmembrane transporter activity"/>
    <property type="evidence" value="ECO:0007669"/>
    <property type="project" value="InterPro"/>
</dbReference>
<dbReference type="Gene3D" id="1.25.40.20">
    <property type="entry name" value="Ankyrin repeat-containing domain"/>
    <property type="match status" value="5"/>
</dbReference>
<organism evidence="7 8">
    <name type="scientific">Tuber aestivum</name>
    <name type="common">summer truffle</name>
    <dbReference type="NCBI Taxonomy" id="59557"/>
    <lineage>
        <taxon>Eukaryota</taxon>
        <taxon>Fungi</taxon>
        <taxon>Dikarya</taxon>
        <taxon>Ascomycota</taxon>
        <taxon>Pezizomycotina</taxon>
        <taxon>Pezizomycetes</taxon>
        <taxon>Pezizales</taxon>
        <taxon>Tuberaceae</taxon>
        <taxon>Tuber</taxon>
    </lineage>
</organism>
<keyword evidence="4 6" id="KW-0472">Membrane</keyword>
<evidence type="ECO:0000256" key="4">
    <source>
        <dbReference type="ARBA" id="ARBA00023136"/>
    </source>
</evidence>
<dbReference type="Pfam" id="PF00023">
    <property type="entry name" value="Ank"/>
    <property type="match status" value="1"/>
</dbReference>